<reference evidence="1" key="1">
    <citation type="submission" date="2016-04" db="EMBL/GenBank/DDBJ databases">
        <authorList>
            <person name="Evans L.H."/>
            <person name="Alamgir A."/>
            <person name="Owens N."/>
            <person name="Weber N.D."/>
            <person name="Virtaneva K."/>
            <person name="Barbian K."/>
            <person name="Babar A."/>
            <person name="Rosenke K."/>
        </authorList>
    </citation>
    <scope>NUCLEOTIDE SEQUENCE</scope>
    <source>
        <strain evidence="1">86</strain>
    </source>
</reference>
<evidence type="ECO:0008006" key="2">
    <source>
        <dbReference type="Google" id="ProtNLM"/>
    </source>
</evidence>
<sequence length="258" mass="28719">MSAGKVKGRGVKDIPPERLAELNAGVEAATLTECLAVDFAALMRNILPEIGDDALAEIRNNASTGILKRMSITARVIENRLGLSTLEYLARHPSDTARGWASFMIGNTVDLDLSARLHAIRPYADDPHFGVREWSWMAVRPHLVADLDRAITLLSKWTVDPSERIRRFACEAIRPRGVWCAHIAALKKHPEIALPVLEPLRADPAVYVQDSIANWLNDASKDRPDWVQDLCVRWSAESSTPETARICKRALRSINTKT</sequence>
<dbReference type="InterPro" id="IPR016024">
    <property type="entry name" value="ARM-type_fold"/>
</dbReference>
<evidence type="ECO:0000313" key="1">
    <source>
        <dbReference type="EMBL" id="SBV92083.1"/>
    </source>
</evidence>
<organism evidence="1">
    <name type="scientific">uncultured Alphaproteobacteria bacterium</name>
    <dbReference type="NCBI Taxonomy" id="91750"/>
    <lineage>
        <taxon>Bacteria</taxon>
        <taxon>Pseudomonadati</taxon>
        <taxon>Pseudomonadota</taxon>
        <taxon>Alphaproteobacteria</taxon>
        <taxon>environmental samples</taxon>
    </lineage>
</organism>
<dbReference type="SUPFAM" id="SSF48371">
    <property type="entry name" value="ARM repeat"/>
    <property type="match status" value="1"/>
</dbReference>
<dbReference type="EMBL" id="FLUO01000001">
    <property type="protein sequence ID" value="SBV92083.1"/>
    <property type="molecule type" value="Genomic_DNA"/>
</dbReference>
<proteinExistence type="predicted"/>
<dbReference type="Gene3D" id="1.25.40.290">
    <property type="entry name" value="ARM repeat domains"/>
    <property type="match status" value="1"/>
</dbReference>
<dbReference type="Pfam" id="PF08713">
    <property type="entry name" value="DNA_alkylation"/>
    <property type="match status" value="1"/>
</dbReference>
<dbReference type="InterPro" id="IPR014825">
    <property type="entry name" value="DNA_alkylation"/>
</dbReference>
<protein>
    <recommendedName>
        <fullName evidence="2">DNA alkylation repair protein</fullName>
    </recommendedName>
</protein>
<dbReference type="AlphaFoldDB" id="A0A212IXZ1"/>
<accession>A0A212IXZ1</accession>
<name>A0A212IXZ1_9PROT</name>
<gene>
    <name evidence="1" type="ORF">KL86APRO_10206</name>
</gene>